<dbReference type="AlphaFoldDB" id="A0A5J9UVH3"/>
<dbReference type="Gramene" id="TVU27020">
    <property type="protein sequence ID" value="TVU27020"/>
    <property type="gene ID" value="EJB05_29598"/>
</dbReference>
<evidence type="ECO:0000313" key="1">
    <source>
        <dbReference type="EMBL" id="TVU27020.1"/>
    </source>
</evidence>
<name>A0A5J9UVH3_9POAL</name>
<proteinExistence type="predicted"/>
<keyword evidence="2" id="KW-1185">Reference proteome</keyword>
<comment type="caution">
    <text evidence="1">The sequence shown here is derived from an EMBL/GenBank/DDBJ whole genome shotgun (WGS) entry which is preliminary data.</text>
</comment>
<reference evidence="1 2" key="1">
    <citation type="journal article" date="2019" name="Sci. Rep.">
        <title>A high-quality genome of Eragrostis curvula grass provides insights into Poaceae evolution and supports new strategies to enhance forage quality.</title>
        <authorList>
            <person name="Carballo J."/>
            <person name="Santos B.A.C.M."/>
            <person name="Zappacosta D."/>
            <person name="Garbus I."/>
            <person name="Selva J.P."/>
            <person name="Gallo C.A."/>
            <person name="Diaz A."/>
            <person name="Albertini E."/>
            <person name="Caccamo M."/>
            <person name="Echenique V."/>
        </authorList>
    </citation>
    <scope>NUCLEOTIDE SEQUENCE [LARGE SCALE GENOMIC DNA]</scope>
    <source>
        <strain evidence="2">cv. Victoria</strain>
        <tissue evidence="1">Leaf</tissue>
    </source>
</reference>
<gene>
    <name evidence="1" type="ORF">EJB05_29598</name>
</gene>
<accession>A0A5J9UVH3</accession>
<evidence type="ECO:0000313" key="2">
    <source>
        <dbReference type="Proteomes" id="UP000324897"/>
    </source>
</evidence>
<dbReference type="OrthoDB" id="1735761at2759"/>
<sequence>MSCYTMEACTSTATTGAELADKQVLVNCSTLLGAIISWGFLWPYISIEAGEGCPSDLRNDFKGLYGYKSIYKSQLQHYSQPVMFCESEYYENYYLKDKEEVPKADGSNKSGSKRNFAAFHCAPLVVSRTVAIVRSEK</sequence>
<protein>
    <submittedName>
        <fullName evidence="1">Uncharacterized protein</fullName>
    </submittedName>
</protein>
<dbReference type="Proteomes" id="UP000324897">
    <property type="component" value="Chromosome 2"/>
</dbReference>
<dbReference type="EMBL" id="RWGY01000013">
    <property type="protein sequence ID" value="TVU27020.1"/>
    <property type="molecule type" value="Genomic_DNA"/>
</dbReference>
<organism evidence="1 2">
    <name type="scientific">Eragrostis curvula</name>
    <name type="common">weeping love grass</name>
    <dbReference type="NCBI Taxonomy" id="38414"/>
    <lineage>
        <taxon>Eukaryota</taxon>
        <taxon>Viridiplantae</taxon>
        <taxon>Streptophyta</taxon>
        <taxon>Embryophyta</taxon>
        <taxon>Tracheophyta</taxon>
        <taxon>Spermatophyta</taxon>
        <taxon>Magnoliopsida</taxon>
        <taxon>Liliopsida</taxon>
        <taxon>Poales</taxon>
        <taxon>Poaceae</taxon>
        <taxon>PACMAD clade</taxon>
        <taxon>Chloridoideae</taxon>
        <taxon>Eragrostideae</taxon>
        <taxon>Eragrostidinae</taxon>
        <taxon>Eragrostis</taxon>
    </lineage>
</organism>